<keyword evidence="4 7" id="KW-0489">Methyltransferase</keyword>
<dbReference type="GO" id="GO:0005737">
    <property type="term" value="C:cytoplasm"/>
    <property type="evidence" value="ECO:0007669"/>
    <property type="project" value="UniProtKB-SubCell"/>
</dbReference>
<comment type="similarity">
    <text evidence="2 7">Belongs to the methyltransferase superfamily. L-isoaspartyl/D-aspartyl protein methyltransferase family.</text>
</comment>
<evidence type="ECO:0000256" key="3">
    <source>
        <dbReference type="ARBA" id="ARBA00022490"/>
    </source>
</evidence>
<dbReference type="EMBL" id="MHKK01000047">
    <property type="protein sequence ID" value="OGY88960.1"/>
    <property type="molecule type" value="Genomic_DNA"/>
</dbReference>
<dbReference type="InterPro" id="IPR000682">
    <property type="entry name" value="PCMT"/>
</dbReference>
<keyword evidence="6 7" id="KW-0949">S-adenosyl-L-methionine</keyword>
<dbReference type="PANTHER" id="PTHR11579">
    <property type="entry name" value="PROTEIN-L-ISOASPARTATE O-METHYLTRANSFERASE"/>
    <property type="match status" value="1"/>
</dbReference>
<proteinExistence type="inferred from homology"/>
<dbReference type="InterPro" id="IPR029063">
    <property type="entry name" value="SAM-dependent_MTases_sf"/>
</dbReference>
<evidence type="ECO:0000313" key="9">
    <source>
        <dbReference type="Proteomes" id="UP000177817"/>
    </source>
</evidence>
<feature type="active site" evidence="7">
    <location>
        <position position="66"/>
    </location>
</feature>
<keyword evidence="3 7" id="KW-0963">Cytoplasm</keyword>
<keyword evidence="5 7" id="KW-0808">Transferase</keyword>
<comment type="function">
    <text evidence="7">Catalyzes the methyl esterification of L-isoaspartyl residues in peptides and proteins that result from spontaneous decomposition of normal L-aspartyl and L-asparaginyl residues. It plays a role in the repair and/or degradation of damaged proteins.</text>
</comment>
<dbReference type="AlphaFoldDB" id="A0A1G2BKY4"/>
<gene>
    <name evidence="7" type="primary">pcm</name>
    <name evidence="8" type="ORF">A2677_00730</name>
</gene>
<protein>
    <recommendedName>
        <fullName evidence="7">Protein-L-isoaspartate O-methyltransferase</fullName>
        <ecNumber evidence="7">2.1.1.77</ecNumber>
    </recommendedName>
    <alternativeName>
        <fullName evidence="7">L-isoaspartyl protein carboxyl methyltransferase</fullName>
    </alternativeName>
    <alternativeName>
        <fullName evidence="7">Protein L-isoaspartyl methyltransferase</fullName>
    </alternativeName>
    <alternativeName>
        <fullName evidence="7">Protein-beta-aspartate methyltransferase</fullName>
        <shortName evidence="7">PIMT</shortName>
    </alternativeName>
</protein>
<dbReference type="CDD" id="cd02440">
    <property type="entry name" value="AdoMet_MTases"/>
    <property type="match status" value="1"/>
</dbReference>
<evidence type="ECO:0000256" key="6">
    <source>
        <dbReference type="ARBA" id="ARBA00022691"/>
    </source>
</evidence>
<dbReference type="GO" id="GO:0032259">
    <property type="term" value="P:methylation"/>
    <property type="evidence" value="ECO:0007669"/>
    <property type="project" value="UniProtKB-KW"/>
</dbReference>
<organism evidence="8 9">
    <name type="scientific">Candidatus Komeilibacteria bacterium RIFCSPHIGHO2_01_FULL_52_14</name>
    <dbReference type="NCBI Taxonomy" id="1798549"/>
    <lineage>
        <taxon>Bacteria</taxon>
        <taxon>Candidatus Komeiliibacteriota</taxon>
    </lineage>
</organism>
<evidence type="ECO:0000256" key="1">
    <source>
        <dbReference type="ARBA" id="ARBA00004496"/>
    </source>
</evidence>
<dbReference type="Pfam" id="PF01135">
    <property type="entry name" value="PCMT"/>
    <property type="match status" value="1"/>
</dbReference>
<dbReference type="NCBIfam" id="TIGR00080">
    <property type="entry name" value="pimt"/>
    <property type="match status" value="1"/>
</dbReference>
<evidence type="ECO:0000256" key="4">
    <source>
        <dbReference type="ARBA" id="ARBA00022603"/>
    </source>
</evidence>
<dbReference type="EC" id="2.1.1.77" evidence="7"/>
<dbReference type="FunFam" id="3.40.50.150:FF:000010">
    <property type="entry name" value="Protein-L-isoaspartate O-methyltransferase"/>
    <property type="match status" value="1"/>
</dbReference>
<comment type="caution">
    <text evidence="8">The sequence shown here is derived from an EMBL/GenBank/DDBJ whole genome shotgun (WGS) entry which is preliminary data.</text>
</comment>
<name>A0A1G2BKY4_9BACT</name>
<accession>A0A1G2BKY4</accession>
<evidence type="ECO:0000256" key="2">
    <source>
        <dbReference type="ARBA" id="ARBA00005369"/>
    </source>
</evidence>
<dbReference type="Gene3D" id="3.40.50.150">
    <property type="entry name" value="Vaccinia Virus protein VP39"/>
    <property type="match status" value="1"/>
</dbReference>
<evidence type="ECO:0000313" key="8">
    <source>
        <dbReference type="EMBL" id="OGY88960.1"/>
    </source>
</evidence>
<sequence length="213" mass="23809">MFASAAEHAAVRERMIREQLEQRGIKDKRVLEAFRQIPREEFVLPQDVSGAYEDYPLPIGYGQTISQPYIVAYMISQLGVKATDRVLEVGTGSGYAAAVLSLLAAKVYSIEIVPELYERSAKTLARLHYKNVVCRLRDGKGGLPEEAPFDKIMLSASPENVPDTLLRQLTIGGRLIAPVGTIKLFQQLMMYERVADTRYKETELLGVSFVELV</sequence>
<comment type="catalytic activity">
    <reaction evidence="7">
        <text>[protein]-L-isoaspartate + S-adenosyl-L-methionine = [protein]-L-isoaspartate alpha-methyl ester + S-adenosyl-L-homocysteine</text>
        <dbReference type="Rhea" id="RHEA:12705"/>
        <dbReference type="Rhea" id="RHEA-COMP:12143"/>
        <dbReference type="Rhea" id="RHEA-COMP:12144"/>
        <dbReference type="ChEBI" id="CHEBI:57856"/>
        <dbReference type="ChEBI" id="CHEBI:59789"/>
        <dbReference type="ChEBI" id="CHEBI:90596"/>
        <dbReference type="ChEBI" id="CHEBI:90598"/>
        <dbReference type="EC" id="2.1.1.77"/>
    </reaction>
</comment>
<dbReference type="Proteomes" id="UP000177817">
    <property type="component" value="Unassembled WGS sequence"/>
</dbReference>
<dbReference type="GO" id="GO:0030091">
    <property type="term" value="P:protein repair"/>
    <property type="evidence" value="ECO:0007669"/>
    <property type="project" value="UniProtKB-UniRule"/>
</dbReference>
<reference evidence="8 9" key="1">
    <citation type="journal article" date="2016" name="Nat. Commun.">
        <title>Thousands of microbial genomes shed light on interconnected biogeochemical processes in an aquifer system.</title>
        <authorList>
            <person name="Anantharaman K."/>
            <person name="Brown C.T."/>
            <person name="Hug L.A."/>
            <person name="Sharon I."/>
            <person name="Castelle C.J."/>
            <person name="Probst A.J."/>
            <person name="Thomas B.C."/>
            <person name="Singh A."/>
            <person name="Wilkins M.J."/>
            <person name="Karaoz U."/>
            <person name="Brodie E.L."/>
            <person name="Williams K.H."/>
            <person name="Hubbard S.S."/>
            <person name="Banfield J.F."/>
        </authorList>
    </citation>
    <scope>NUCLEOTIDE SEQUENCE [LARGE SCALE GENOMIC DNA]</scope>
</reference>
<evidence type="ECO:0000256" key="7">
    <source>
        <dbReference type="HAMAP-Rule" id="MF_00090"/>
    </source>
</evidence>
<comment type="subcellular location">
    <subcellularLocation>
        <location evidence="1 7">Cytoplasm</location>
    </subcellularLocation>
</comment>
<dbReference type="SUPFAM" id="SSF53335">
    <property type="entry name" value="S-adenosyl-L-methionine-dependent methyltransferases"/>
    <property type="match status" value="1"/>
</dbReference>
<evidence type="ECO:0000256" key="5">
    <source>
        <dbReference type="ARBA" id="ARBA00022679"/>
    </source>
</evidence>
<dbReference type="HAMAP" id="MF_00090">
    <property type="entry name" value="PIMT"/>
    <property type="match status" value="1"/>
</dbReference>
<dbReference type="NCBIfam" id="NF001453">
    <property type="entry name" value="PRK00312.1"/>
    <property type="match status" value="1"/>
</dbReference>
<dbReference type="GO" id="GO:0004719">
    <property type="term" value="F:protein-L-isoaspartate (D-aspartate) O-methyltransferase activity"/>
    <property type="evidence" value="ECO:0007669"/>
    <property type="project" value="UniProtKB-UniRule"/>
</dbReference>
<dbReference type="PANTHER" id="PTHR11579:SF0">
    <property type="entry name" value="PROTEIN-L-ISOASPARTATE(D-ASPARTATE) O-METHYLTRANSFERASE"/>
    <property type="match status" value="1"/>
</dbReference>